<dbReference type="Gene3D" id="3.30.70.3450">
    <property type="match status" value="1"/>
</dbReference>
<dbReference type="Gene3D" id="3.30.300.330">
    <property type="match status" value="1"/>
</dbReference>
<evidence type="ECO:0000256" key="4">
    <source>
        <dbReference type="ARBA" id="ARBA00023002"/>
    </source>
</evidence>
<evidence type="ECO:0000256" key="2">
    <source>
        <dbReference type="ARBA" id="ARBA00022630"/>
    </source>
</evidence>
<protein>
    <submittedName>
        <fullName evidence="6">FAD-binding oxidoreductase</fullName>
    </submittedName>
</protein>
<keyword evidence="2" id="KW-0285">Flavoprotein</keyword>
<comment type="similarity">
    <text evidence="1">Belongs to the FAD-binding oxidoreductase/transferase type 4 family.</text>
</comment>
<keyword evidence="7" id="KW-1185">Reference proteome</keyword>
<dbReference type="SUPFAM" id="SSF56176">
    <property type="entry name" value="FAD-binding/transporter-associated domain-like"/>
    <property type="match status" value="1"/>
</dbReference>
<dbReference type="InterPro" id="IPR016166">
    <property type="entry name" value="FAD-bd_PCMH"/>
</dbReference>
<dbReference type="PROSITE" id="PS51387">
    <property type="entry name" value="FAD_PCMH"/>
    <property type="match status" value="1"/>
</dbReference>
<dbReference type="InterPro" id="IPR016164">
    <property type="entry name" value="FAD-linked_Oxase-like_C"/>
</dbReference>
<dbReference type="InterPro" id="IPR025650">
    <property type="entry name" value="Alkyl-DHAP_Synthase"/>
</dbReference>
<keyword evidence="3" id="KW-0274">FAD</keyword>
<dbReference type="InterPro" id="IPR036318">
    <property type="entry name" value="FAD-bd_PCMH-like_sf"/>
</dbReference>
<dbReference type="PANTHER" id="PTHR46568:SF1">
    <property type="entry name" value="ALKYLDIHYDROXYACETONEPHOSPHATE SYNTHASE, PEROXISOMAL"/>
    <property type="match status" value="1"/>
</dbReference>
<dbReference type="RefSeq" id="WP_324668041.1">
    <property type="nucleotide sequence ID" value="NZ_CP141614.1"/>
</dbReference>
<dbReference type="InterPro" id="IPR016171">
    <property type="entry name" value="Vanillyl_alc_oxidase_C-sub2"/>
</dbReference>
<reference evidence="7" key="1">
    <citation type="submission" date="2023-12" db="EMBL/GenBank/DDBJ databases">
        <title>Novel isolates from deep terrestrial aquifers shed light on the physiology and ecology of the class Limnochordia.</title>
        <authorList>
            <person name="Karnachuk O.V."/>
            <person name="Lukina A.P."/>
            <person name="Avakyan M.R."/>
            <person name="Kadnikov V."/>
            <person name="Begmatov S."/>
            <person name="Beletsky A.V."/>
            <person name="Mardanov A.V."/>
            <person name="Ravin N.V."/>
        </authorList>
    </citation>
    <scope>NUCLEOTIDE SEQUENCE [LARGE SCALE GENOMIC DNA]</scope>
    <source>
        <strain evidence="7">LN</strain>
    </source>
</reference>
<sequence>MRRWNGWGDEGVTYPVPAGAWDFLEAMLGPGMTPRDATLPEVVSRVPPSRLPPHPLVSTDPEQRVRHALGQSLPDWIAARSGRVPAFPDGVAFPSTHEEVRELIRYAEAAGARLIPYGGGTSVVGHLAVLPGADPVLSVDLGRMSQLVDFDARSHLATFGAGVKGPDLEACLRARGFTLGHFPQSFEYSTLGGWVATRSAGQQSLGYGRIEDLFAGGRMEAPAGTLLLPPFPGSATGPDLRQAVLGSEGRLGILTEVTVRVRPLPQAEEFAAVFFPEFEHGLEAVREMVQSDVPLSMLRLSMPAETATSLVLAGHEKLMRLLERWLALRGAGSGKCMLILGVSGTRGRVRRALRQALAIAGSHRGVYAGRRFGHEWVKHRFRSPYLRNTLWEMGYAVDTLETAGTWTQVPRLIEAIEQALHGGLADQGEKVYVFTHLSHVYRHGSNVYTTYLFRLSPDPEENLRRWQVLKSAASRAIVACGGTISHQHGVGIDHLPYLEAEKGALGMDLLSALCRTLDPGGIMNPGKLVCREVAP</sequence>
<evidence type="ECO:0000259" key="5">
    <source>
        <dbReference type="PROSITE" id="PS51387"/>
    </source>
</evidence>
<dbReference type="Pfam" id="PF01565">
    <property type="entry name" value="FAD_binding_4"/>
    <property type="match status" value="1"/>
</dbReference>
<dbReference type="EMBL" id="CP141614">
    <property type="protein sequence ID" value="WRP13789.1"/>
    <property type="molecule type" value="Genomic_DNA"/>
</dbReference>
<dbReference type="Gene3D" id="1.10.45.10">
    <property type="entry name" value="Vanillyl-alcohol Oxidase, Chain A, domain 4"/>
    <property type="match status" value="1"/>
</dbReference>
<evidence type="ECO:0000256" key="3">
    <source>
        <dbReference type="ARBA" id="ARBA00022827"/>
    </source>
</evidence>
<dbReference type="InterPro" id="IPR006094">
    <property type="entry name" value="Oxid_FAD_bind_N"/>
</dbReference>
<dbReference type="SUPFAM" id="SSF55103">
    <property type="entry name" value="FAD-linked oxidases, C-terminal domain"/>
    <property type="match status" value="1"/>
</dbReference>
<evidence type="ECO:0000313" key="6">
    <source>
        <dbReference type="EMBL" id="WRP13789.1"/>
    </source>
</evidence>
<proteinExistence type="inferred from homology"/>
<gene>
    <name evidence="6" type="ORF">VLY81_10125</name>
</gene>
<name>A0ABZ1BM24_9FIRM</name>
<keyword evidence="4" id="KW-0560">Oxidoreductase</keyword>
<organism evidence="6 7">
    <name type="scientific">Geochorda subterranea</name>
    <dbReference type="NCBI Taxonomy" id="3109564"/>
    <lineage>
        <taxon>Bacteria</taxon>
        <taxon>Bacillati</taxon>
        <taxon>Bacillota</taxon>
        <taxon>Limnochordia</taxon>
        <taxon>Limnochordales</taxon>
        <taxon>Geochordaceae</taxon>
        <taxon>Geochorda</taxon>
    </lineage>
</organism>
<dbReference type="Gene3D" id="3.30.43.10">
    <property type="entry name" value="Uridine Diphospho-n-acetylenolpyruvylglucosamine Reductase, domain 2"/>
    <property type="match status" value="1"/>
</dbReference>
<dbReference type="InterPro" id="IPR004113">
    <property type="entry name" value="FAD-bd_oxidored_4_C"/>
</dbReference>
<dbReference type="Pfam" id="PF02913">
    <property type="entry name" value="FAD-oxidase_C"/>
    <property type="match status" value="1"/>
</dbReference>
<dbReference type="InterPro" id="IPR016167">
    <property type="entry name" value="FAD-bd_PCMH_sub1"/>
</dbReference>
<accession>A0ABZ1BM24</accession>
<dbReference type="PANTHER" id="PTHR46568">
    <property type="entry name" value="ALKYLDIHYDROXYACETONEPHOSPHATE SYNTHASE, PEROXISOMAL"/>
    <property type="match status" value="1"/>
</dbReference>
<dbReference type="InterPro" id="IPR016169">
    <property type="entry name" value="FAD-bd_PCMH_sub2"/>
</dbReference>
<feature type="domain" description="FAD-binding PCMH-type" evidence="5">
    <location>
        <begin position="84"/>
        <end position="264"/>
    </location>
</feature>
<evidence type="ECO:0000256" key="1">
    <source>
        <dbReference type="ARBA" id="ARBA00008000"/>
    </source>
</evidence>
<dbReference type="Gene3D" id="3.30.465.10">
    <property type="match status" value="1"/>
</dbReference>
<evidence type="ECO:0000313" key="7">
    <source>
        <dbReference type="Proteomes" id="UP001333102"/>
    </source>
</evidence>
<dbReference type="Proteomes" id="UP001333102">
    <property type="component" value="Chromosome"/>
</dbReference>